<dbReference type="EMBL" id="JXTI01000036">
    <property type="protein sequence ID" value="KWX14333.1"/>
    <property type="molecule type" value="Genomic_DNA"/>
</dbReference>
<dbReference type="VEuPathDB" id="GiardiaDB:QR46_1669"/>
<comment type="caution">
    <text evidence="2">The sequence shown here is derived from an EMBL/GenBank/DDBJ whole genome shotgun (WGS) entry which is preliminary data.</text>
</comment>
<gene>
    <name evidence="2" type="ORF">QR46_1669</name>
</gene>
<keyword evidence="1" id="KW-0175">Coiled coil</keyword>
<evidence type="ECO:0000256" key="1">
    <source>
        <dbReference type="SAM" id="Coils"/>
    </source>
</evidence>
<sequence>MHQKMGAELSSKATVQQLLDAMKQLQRESVSAFNKEIREIDSQVTKLQREMRELAKLDYDCSEGIRSLAKSCVDAKRVKDQINIFITQVTSLEREVRMQATQQQIHALIKDSGAVVGKINELFNTNGLREGIVGLSKELGRMGIITSMFNSQFEDALQSGNLDTRADAEIDNIINEVLKSGQVYEALPAIPQGNVDTNVETGNVNEYEAH</sequence>
<dbReference type="AlphaFoldDB" id="A0A132NW92"/>
<feature type="coiled-coil region" evidence="1">
    <location>
        <begin position="15"/>
        <end position="57"/>
    </location>
</feature>
<dbReference type="OrthoDB" id="2329734at2759"/>
<reference evidence="2 3" key="1">
    <citation type="journal article" date="2015" name="Mol. Biochem. Parasitol.">
        <title>Identification of polymorphic genes for use in assemblage B genotyping assays through comparative genomics of multiple assemblage B Giardia duodenalis isolates.</title>
        <authorList>
            <person name="Wielinga C."/>
            <person name="Thompson R.C."/>
            <person name="Monis P."/>
            <person name="Ryan U."/>
        </authorList>
    </citation>
    <scope>NUCLEOTIDE SEQUENCE [LARGE SCALE GENOMIC DNA]</scope>
    <source>
        <strain evidence="2 3">BAH15c1</strain>
    </source>
</reference>
<dbReference type="Pfam" id="PF03357">
    <property type="entry name" value="Snf7"/>
    <property type="match status" value="1"/>
</dbReference>
<protein>
    <submittedName>
        <fullName evidence="2">Uncharacterized protein</fullName>
    </submittedName>
</protein>
<dbReference type="Gene3D" id="6.10.140.1230">
    <property type="match status" value="1"/>
</dbReference>
<evidence type="ECO:0000313" key="3">
    <source>
        <dbReference type="Proteomes" id="UP000070089"/>
    </source>
</evidence>
<dbReference type="PANTHER" id="PTHR10476">
    <property type="entry name" value="CHARGED MULTIVESICULAR BODY PROTEIN"/>
    <property type="match status" value="1"/>
</dbReference>
<dbReference type="InterPro" id="IPR005024">
    <property type="entry name" value="Snf7_fam"/>
</dbReference>
<name>A0A132NW92_GIAIN</name>
<accession>A0A132NW92</accession>
<dbReference type="GO" id="GO:0007034">
    <property type="term" value="P:vacuolar transport"/>
    <property type="evidence" value="ECO:0007669"/>
    <property type="project" value="InterPro"/>
</dbReference>
<proteinExistence type="predicted"/>
<evidence type="ECO:0000313" key="2">
    <source>
        <dbReference type="EMBL" id="KWX14333.1"/>
    </source>
</evidence>
<organism evidence="2 3">
    <name type="scientific">Giardia duodenalis assemblage B</name>
    <dbReference type="NCBI Taxonomy" id="1394984"/>
    <lineage>
        <taxon>Eukaryota</taxon>
        <taxon>Metamonada</taxon>
        <taxon>Diplomonadida</taxon>
        <taxon>Hexamitidae</taxon>
        <taxon>Giardiinae</taxon>
        <taxon>Giardia</taxon>
    </lineage>
</organism>
<dbReference type="Proteomes" id="UP000070089">
    <property type="component" value="Unassembled WGS sequence"/>
</dbReference>